<evidence type="ECO:0000313" key="3">
    <source>
        <dbReference type="EMBL" id="KZT00150.1"/>
    </source>
</evidence>
<sequence>MAAPGMAAPIIVNDDVENPEARRELVARLIFNAYCNTIYLFSFMILLMCCSYYLLLHLVISYMKAHSSPTPVTSVSPTPRTISSNDKYGK</sequence>
<accession>A0A165B3F7</accession>
<keyword evidence="2" id="KW-0472">Membrane</keyword>
<keyword evidence="2" id="KW-0812">Transmembrane</keyword>
<evidence type="ECO:0000313" key="4">
    <source>
        <dbReference type="Proteomes" id="UP000076871"/>
    </source>
</evidence>
<dbReference type="GeneID" id="63830559"/>
<name>A0A165B3F7_9APHY</name>
<reference evidence="3 4" key="1">
    <citation type="journal article" date="2016" name="Mol. Biol. Evol.">
        <title>Comparative Genomics of Early-Diverging Mushroom-Forming Fungi Provides Insights into the Origins of Lignocellulose Decay Capabilities.</title>
        <authorList>
            <person name="Nagy L.G."/>
            <person name="Riley R."/>
            <person name="Tritt A."/>
            <person name="Adam C."/>
            <person name="Daum C."/>
            <person name="Floudas D."/>
            <person name="Sun H."/>
            <person name="Yadav J.S."/>
            <person name="Pangilinan J."/>
            <person name="Larsson K.H."/>
            <person name="Matsuura K."/>
            <person name="Barry K."/>
            <person name="Labutti K."/>
            <person name="Kuo R."/>
            <person name="Ohm R.A."/>
            <person name="Bhattacharya S.S."/>
            <person name="Shirouzu T."/>
            <person name="Yoshinaga Y."/>
            <person name="Martin F.M."/>
            <person name="Grigoriev I.V."/>
            <person name="Hibbett D.S."/>
        </authorList>
    </citation>
    <scope>NUCLEOTIDE SEQUENCE [LARGE SCALE GENOMIC DNA]</scope>
    <source>
        <strain evidence="3 4">93-53</strain>
    </source>
</reference>
<dbReference type="InParanoid" id="A0A165B3F7"/>
<keyword evidence="2" id="KW-1133">Transmembrane helix</keyword>
<keyword evidence="4" id="KW-1185">Reference proteome</keyword>
<dbReference type="EMBL" id="KV427695">
    <property type="protein sequence ID" value="KZT00150.1"/>
    <property type="molecule type" value="Genomic_DNA"/>
</dbReference>
<feature type="region of interest" description="Disordered" evidence="1">
    <location>
        <begin position="67"/>
        <end position="90"/>
    </location>
</feature>
<organism evidence="3 4">
    <name type="scientific">Laetiporus sulphureus 93-53</name>
    <dbReference type="NCBI Taxonomy" id="1314785"/>
    <lineage>
        <taxon>Eukaryota</taxon>
        <taxon>Fungi</taxon>
        <taxon>Dikarya</taxon>
        <taxon>Basidiomycota</taxon>
        <taxon>Agaricomycotina</taxon>
        <taxon>Agaricomycetes</taxon>
        <taxon>Polyporales</taxon>
        <taxon>Laetiporus</taxon>
    </lineage>
</organism>
<evidence type="ECO:0000256" key="1">
    <source>
        <dbReference type="SAM" id="MobiDB-lite"/>
    </source>
</evidence>
<gene>
    <name evidence="3" type="ORF">LAESUDRAFT_764884</name>
</gene>
<dbReference type="AlphaFoldDB" id="A0A165B3F7"/>
<protein>
    <submittedName>
        <fullName evidence="3">Uncharacterized protein</fullName>
    </submittedName>
</protein>
<proteinExistence type="predicted"/>
<evidence type="ECO:0000256" key="2">
    <source>
        <dbReference type="SAM" id="Phobius"/>
    </source>
</evidence>
<feature type="compositionally biased region" description="Low complexity" evidence="1">
    <location>
        <begin position="67"/>
        <end position="84"/>
    </location>
</feature>
<dbReference type="Proteomes" id="UP000076871">
    <property type="component" value="Unassembled WGS sequence"/>
</dbReference>
<dbReference type="RefSeq" id="XP_040757890.1">
    <property type="nucleotide sequence ID" value="XM_040913531.1"/>
</dbReference>
<feature type="transmembrane region" description="Helical" evidence="2">
    <location>
        <begin position="38"/>
        <end position="60"/>
    </location>
</feature>